<sequence length="83" mass="9224">MFEALRTTLYSDGIRDLGNQHYTLFAQPIQYTGFCVLHIPTSPVSGKQKGKKAGKKAAKAETRTRAHGQRMKGGHQKKIKGPR</sequence>
<keyword evidence="3" id="KW-1185">Reference proteome</keyword>
<feature type="region of interest" description="Disordered" evidence="1">
    <location>
        <begin position="43"/>
        <end position="83"/>
    </location>
</feature>
<comment type="caution">
    <text evidence="2">The sequence shown here is derived from an EMBL/GenBank/DDBJ whole genome shotgun (WGS) entry which is preliminary data.</text>
</comment>
<feature type="compositionally biased region" description="Basic residues" evidence="1">
    <location>
        <begin position="48"/>
        <end position="57"/>
    </location>
</feature>
<dbReference type="EMBL" id="JAVLET010000001">
    <property type="protein sequence ID" value="KAL0475305.1"/>
    <property type="molecule type" value="Genomic_DNA"/>
</dbReference>
<organism evidence="2 3">
    <name type="scientific">Neurospora intermedia</name>
    <dbReference type="NCBI Taxonomy" id="5142"/>
    <lineage>
        <taxon>Eukaryota</taxon>
        <taxon>Fungi</taxon>
        <taxon>Dikarya</taxon>
        <taxon>Ascomycota</taxon>
        <taxon>Pezizomycotina</taxon>
        <taxon>Sordariomycetes</taxon>
        <taxon>Sordariomycetidae</taxon>
        <taxon>Sordariales</taxon>
        <taxon>Sordariaceae</taxon>
        <taxon>Neurospora</taxon>
    </lineage>
</organism>
<evidence type="ECO:0000313" key="3">
    <source>
        <dbReference type="Proteomes" id="UP001451303"/>
    </source>
</evidence>
<dbReference type="Proteomes" id="UP001451303">
    <property type="component" value="Unassembled WGS sequence"/>
</dbReference>
<gene>
    <name evidence="2" type="ORF">QR685DRAFT_593905</name>
</gene>
<proteinExistence type="predicted"/>
<name>A0ABR3DRL2_NEUIN</name>
<protein>
    <submittedName>
        <fullName evidence="2">Uncharacterized protein</fullName>
    </submittedName>
</protein>
<evidence type="ECO:0000313" key="2">
    <source>
        <dbReference type="EMBL" id="KAL0475305.1"/>
    </source>
</evidence>
<evidence type="ECO:0000256" key="1">
    <source>
        <dbReference type="SAM" id="MobiDB-lite"/>
    </source>
</evidence>
<reference evidence="2 3" key="1">
    <citation type="submission" date="2023-09" db="EMBL/GenBank/DDBJ databases">
        <title>Multi-omics analysis of a traditional fermented food reveals byproduct-associated fungal strains for waste-to-food upcycling.</title>
        <authorList>
            <consortium name="Lawrence Berkeley National Laboratory"/>
            <person name="Rekdal V.M."/>
            <person name="Villalobos-Escobedo J.M."/>
            <person name="Rodriguez-Valeron N."/>
            <person name="Garcia M.O."/>
            <person name="Vasquez D.P."/>
            <person name="Damayanti I."/>
            <person name="Sorensen P.M."/>
            <person name="Baidoo E.E."/>
            <person name="De Carvalho A.C."/>
            <person name="Riley R."/>
            <person name="Lipzen A."/>
            <person name="He G."/>
            <person name="Yan M."/>
            <person name="Haridas S."/>
            <person name="Daum C."/>
            <person name="Yoshinaga Y."/>
            <person name="Ng V."/>
            <person name="Grigoriev I.V."/>
            <person name="Munk R."/>
            <person name="Nuraida L."/>
            <person name="Wijaya C.H."/>
            <person name="Morales P.-C."/>
            <person name="Keasling J.D."/>
        </authorList>
    </citation>
    <scope>NUCLEOTIDE SEQUENCE [LARGE SCALE GENOMIC DNA]</scope>
    <source>
        <strain evidence="2 3">FGSC 2613</strain>
    </source>
</reference>
<accession>A0ABR3DRL2</accession>
<feature type="compositionally biased region" description="Basic residues" evidence="1">
    <location>
        <begin position="65"/>
        <end position="83"/>
    </location>
</feature>